<evidence type="ECO:0000313" key="7">
    <source>
        <dbReference type="EMBL" id="CAD6441249.1"/>
    </source>
</evidence>
<sequence length="308" mass="34589">MFCVNYTISICQISLSLHIIYKYFNMPSPSSLSKTITLNNGLQMPRIHLGVYMTSGRETETAVSTALSAGYLAFDSAEWYANEAQVGSAIKKYLSANKDVNRENLWFTTKLKTNTSYDATRKAVKDSLKRSGLDYIDLYLLHSPYGGKQRRLECWRAVEDAIADGEVRAGGVSNFGIKHLQEILDSKPKIIPAVNQIEVHPFNTRTNITSFCQSNGIVVEAYAPLVQALRMTHPKIVSLSKKYSCTPAQLLVKWSLQHGYVPLPKSIKKERITSNADVDGFEIEDEDLKEMDSLDEYLVTDWDPTDAD</sequence>
<dbReference type="PRINTS" id="PR00069">
    <property type="entry name" value="ALDKETRDTASE"/>
</dbReference>
<evidence type="ECO:0000313" key="8">
    <source>
        <dbReference type="Proteomes" id="UP000624404"/>
    </source>
</evidence>
<keyword evidence="2" id="KW-0560">Oxidoreductase</keyword>
<dbReference type="InterPro" id="IPR023210">
    <property type="entry name" value="NADP_OxRdtase_dom"/>
</dbReference>
<dbReference type="PROSITE" id="PS00063">
    <property type="entry name" value="ALDOKETO_REDUCTASE_3"/>
    <property type="match status" value="1"/>
</dbReference>
<evidence type="ECO:0000259" key="6">
    <source>
        <dbReference type="Pfam" id="PF00248"/>
    </source>
</evidence>
<organism evidence="7 8">
    <name type="scientific">Sclerotinia trifoliorum</name>
    <dbReference type="NCBI Taxonomy" id="28548"/>
    <lineage>
        <taxon>Eukaryota</taxon>
        <taxon>Fungi</taxon>
        <taxon>Dikarya</taxon>
        <taxon>Ascomycota</taxon>
        <taxon>Pezizomycotina</taxon>
        <taxon>Leotiomycetes</taxon>
        <taxon>Helotiales</taxon>
        <taxon>Sclerotiniaceae</taxon>
        <taxon>Sclerotinia</taxon>
    </lineage>
</organism>
<dbReference type="FunFam" id="3.20.20.100:FF:000015">
    <property type="entry name" value="Oxidoreductase, aldo/keto reductase family"/>
    <property type="match status" value="1"/>
</dbReference>
<dbReference type="CDD" id="cd19071">
    <property type="entry name" value="AKR_AKR1-5-like"/>
    <property type="match status" value="1"/>
</dbReference>
<feature type="binding site" evidence="4">
    <location>
        <position position="142"/>
    </location>
    <ligand>
        <name>substrate</name>
    </ligand>
</feature>
<dbReference type="PANTHER" id="PTHR43827">
    <property type="entry name" value="2,5-DIKETO-D-GLUCONIC ACID REDUCTASE"/>
    <property type="match status" value="1"/>
</dbReference>
<name>A0A8H2VN33_9HELO</name>
<dbReference type="OrthoDB" id="416253at2759"/>
<dbReference type="InterPro" id="IPR036812">
    <property type="entry name" value="NAD(P)_OxRdtase_dom_sf"/>
</dbReference>
<feature type="site" description="Lowers pKa of active site Tyr" evidence="5">
    <location>
        <position position="110"/>
    </location>
</feature>
<dbReference type="InterPro" id="IPR018170">
    <property type="entry name" value="Aldo/ket_reductase_CS"/>
</dbReference>
<evidence type="ECO:0000256" key="4">
    <source>
        <dbReference type="PIRSR" id="PIRSR000097-2"/>
    </source>
</evidence>
<gene>
    <name evidence="7" type="ORF">SCLTRI_LOCUS1036</name>
</gene>
<dbReference type="AlphaFoldDB" id="A0A8H2VN33"/>
<evidence type="ECO:0000256" key="2">
    <source>
        <dbReference type="ARBA" id="ARBA00023002"/>
    </source>
</evidence>
<evidence type="ECO:0000256" key="3">
    <source>
        <dbReference type="PIRSR" id="PIRSR000097-1"/>
    </source>
</evidence>
<dbReference type="Proteomes" id="UP000624404">
    <property type="component" value="Unassembled WGS sequence"/>
</dbReference>
<comment type="similarity">
    <text evidence="1">Belongs to the aldo/keto reductase family.</text>
</comment>
<reference evidence="7" key="1">
    <citation type="submission" date="2020-10" db="EMBL/GenBank/DDBJ databases">
        <authorList>
            <person name="Kusch S."/>
        </authorList>
    </citation>
    <scope>NUCLEOTIDE SEQUENCE</scope>
    <source>
        <strain evidence="7">SwB9</strain>
    </source>
</reference>
<accession>A0A8H2VN33</accession>
<proteinExistence type="inferred from homology"/>
<protein>
    <submittedName>
        <fullName evidence="7">Fd00ba63-098e-42d3-98ba-7b5d4157cafb</fullName>
    </submittedName>
</protein>
<comment type="caution">
    <text evidence="7">The sequence shown here is derived from an EMBL/GenBank/DDBJ whole genome shotgun (WGS) entry which is preliminary data.</text>
</comment>
<dbReference type="SUPFAM" id="SSF51430">
    <property type="entry name" value="NAD(P)-linked oxidoreductase"/>
    <property type="match status" value="1"/>
</dbReference>
<dbReference type="Gene3D" id="3.20.20.100">
    <property type="entry name" value="NADP-dependent oxidoreductase domain"/>
    <property type="match status" value="1"/>
</dbReference>
<feature type="domain" description="NADP-dependent oxidoreductase" evidence="6">
    <location>
        <begin position="57"/>
        <end position="296"/>
    </location>
</feature>
<dbReference type="InterPro" id="IPR020471">
    <property type="entry name" value="AKR"/>
</dbReference>
<dbReference type="EMBL" id="CAJHIA010000003">
    <property type="protein sequence ID" value="CAD6441249.1"/>
    <property type="molecule type" value="Genomic_DNA"/>
</dbReference>
<keyword evidence="8" id="KW-1185">Reference proteome</keyword>
<dbReference type="GO" id="GO:0016491">
    <property type="term" value="F:oxidoreductase activity"/>
    <property type="evidence" value="ECO:0007669"/>
    <property type="project" value="UniProtKB-KW"/>
</dbReference>
<dbReference type="PANTHER" id="PTHR43827:SF13">
    <property type="entry name" value="ALDO_KETO REDUCTASE FAMILY PROTEIN"/>
    <property type="match status" value="1"/>
</dbReference>
<feature type="active site" description="Proton donor" evidence="3">
    <location>
        <position position="80"/>
    </location>
</feature>
<evidence type="ECO:0000256" key="1">
    <source>
        <dbReference type="ARBA" id="ARBA00007905"/>
    </source>
</evidence>
<evidence type="ECO:0000256" key="5">
    <source>
        <dbReference type="PIRSR" id="PIRSR000097-3"/>
    </source>
</evidence>
<dbReference type="Pfam" id="PF00248">
    <property type="entry name" value="Aldo_ket_red"/>
    <property type="match status" value="1"/>
</dbReference>
<dbReference type="PIRSF" id="PIRSF000097">
    <property type="entry name" value="AKR"/>
    <property type="match status" value="1"/>
</dbReference>